<evidence type="ECO:0000256" key="3">
    <source>
        <dbReference type="ARBA" id="ARBA00022741"/>
    </source>
</evidence>
<dbReference type="SUPFAM" id="SSF52540">
    <property type="entry name" value="P-loop containing nucleoside triphosphate hydrolases"/>
    <property type="match status" value="1"/>
</dbReference>
<evidence type="ECO:0000313" key="7">
    <source>
        <dbReference type="Proteomes" id="UP001156882"/>
    </source>
</evidence>
<protein>
    <submittedName>
        <fullName evidence="6">ABC transporter ATP-binding protein</fullName>
    </submittedName>
</protein>
<dbReference type="SMART" id="SM00382">
    <property type="entry name" value="AAA"/>
    <property type="match status" value="1"/>
</dbReference>
<dbReference type="InterPro" id="IPR003439">
    <property type="entry name" value="ABC_transporter-like_ATP-bd"/>
</dbReference>
<reference evidence="7" key="1">
    <citation type="journal article" date="2019" name="Int. J. Syst. Evol. Microbiol.">
        <title>The Global Catalogue of Microorganisms (GCM) 10K type strain sequencing project: providing services to taxonomists for standard genome sequencing and annotation.</title>
        <authorList>
            <consortium name="The Broad Institute Genomics Platform"/>
            <consortium name="The Broad Institute Genome Sequencing Center for Infectious Disease"/>
            <person name="Wu L."/>
            <person name="Ma J."/>
        </authorList>
    </citation>
    <scope>NUCLEOTIDE SEQUENCE [LARGE SCALE GENOMIC DNA]</scope>
    <source>
        <strain evidence="7">NBRC 101365</strain>
    </source>
</reference>
<organism evidence="6 7">
    <name type="scientific">Labrys miyagiensis</name>
    <dbReference type="NCBI Taxonomy" id="346912"/>
    <lineage>
        <taxon>Bacteria</taxon>
        <taxon>Pseudomonadati</taxon>
        <taxon>Pseudomonadota</taxon>
        <taxon>Alphaproteobacteria</taxon>
        <taxon>Hyphomicrobiales</taxon>
        <taxon>Xanthobacteraceae</taxon>
        <taxon>Labrys</taxon>
    </lineage>
</organism>
<sequence length="258" mass="28175">MAEAPLLEIRGLTSSVRSGGGRHVILSGVDMAVAPGEIVGLVGGSGSGKTTLACAILRLIDIDAGTILFEGRDLTRLEGAALRRVRPRLQMVFQDSMAAFNPRARVERVIGDPLRIWKRAVPAEQRRRIGELLDIVGLPERLLQRYPHELSGGQRQRVAIARAIATDPRLIVLDEPVSALDVSVRAQILNLLLDIRERLDMALLFIAHDLAVIAAFCDRLCVMDGGRIVEEGAPQLIVASPQAEMTRFLVEAVPKMKF</sequence>
<evidence type="ECO:0000256" key="2">
    <source>
        <dbReference type="ARBA" id="ARBA00022448"/>
    </source>
</evidence>
<gene>
    <name evidence="6" type="ORF">GCM10007874_31220</name>
</gene>
<keyword evidence="2" id="KW-0813">Transport</keyword>
<dbReference type="InterPro" id="IPR003593">
    <property type="entry name" value="AAA+_ATPase"/>
</dbReference>
<dbReference type="PROSITE" id="PS00211">
    <property type="entry name" value="ABC_TRANSPORTER_1"/>
    <property type="match status" value="1"/>
</dbReference>
<evidence type="ECO:0000256" key="4">
    <source>
        <dbReference type="ARBA" id="ARBA00022840"/>
    </source>
</evidence>
<evidence type="ECO:0000313" key="6">
    <source>
        <dbReference type="EMBL" id="GLS20105.1"/>
    </source>
</evidence>
<evidence type="ECO:0000256" key="1">
    <source>
        <dbReference type="ARBA" id="ARBA00005417"/>
    </source>
</evidence>
<keyword evidence="7" id="KW-1185">Reference proteome</keyword>
<name>A0ABQ6CIW0_9HYPH</name>
<evidence type="ECO:0000259" key="5">
    <source>
        <dbReference type="PROSITE" id="PS50893"/>
    </source>
</evidence>
<dbReference type="PANTHER" id="PTHR43776:SF7">
    <property type="entry name" value="D,D-DIPEPTIDE TRANSPORT ATP-BINDING PROTEIN DDPF-RELATED"/>
    <property type="match status" value="1"/>
</dbReference>
<comment type="similarity">
    <text evidence="1">Belongs to the ABC transporter superfamily.</text>
</comment>
<dbReference type="EMBL" id="BSPC01000026">
    <property type="protein sequence ID" value="GLS20105.1"/>
    <property type="molecule type" value="Genomic_DNA"/>
</dbReference>
<dbReference type="Gene3D" id="3.40.50.300">
    <property type="entry name" value="P-loop containing nucleotide triphosphate hydrolases"/>
    <property type="match status" value="1"/>
</dbReference>
<dbReference type="InterPro" id="IPR050319">
    <property type="entry name" value="ABC_transp_ATP-bind"/>
</dbReference>
<proteinExistence type="inferred from homology"/>
<dbReference type="PROSITE" id="PS50893">
    <property type="entry name" value="ABC_TRANSPORTER_2"/>
    <property type="match status" value="1"/>
</dbReference>
<comment type="caution">
    <text evidence="6">The sequence shown here is derived from an EMBL/GenBank/DDBJ whole genome shotgun (WGS) entry which is preliminary data.</text>
</comment>
<dbReference type="InterPro" id="IPR027417">
    <property type="entry name" value="P-loop_NTPase"/>
</dbReference>
<dbReference type="GO" id="GO:0005524">
    <property type="term" value="F:ATP binding"/>
    <property type="evidence" value="ECO:0007669"/>
    <property type="project" value="UniProtKB-KW"/>
</dbReference>
<feature type="domain" description="ABC transporter" evidence="5">
    <location>
        <begin position="7"/>
        <end position="250"/>
    </location>
</feature>
<dbReference type="CDD" id="cd03257">
    <property type="entry name" value="ABC_NikE_OppD_transporters"/>
    <property type="match status" value="1"/>
</dbReference>
<dbReference type="Proteomes" id="UP001156882">
    <property type="component" value="Unassembled WGS sequence"/>
</dbReference>
<dbReference type="InterPro" id="IPR017871">
    <property type="entry name" value="ABC_transporter-like_CS"/>
</dbReference>
<keyword evidence="3" id="KW-0547">Nucleotide-binding</keyword>
<dbReference type="PANTHER" id="PTHR43776">
    <property type="entry name" value="TRANSPORT ATP-BINDING PROTEIN"/>
    <property type="match status" value="1"/>
</dbReference>
<keyword evidence="4 6" id="KW-0067">ATP-binding</keyword>
<accession>A0ABQ6CIW0</accession>
<dbReference type="Pfam" id="PF00005">
    <property type="entry name" value="ABC_tran"/>
    <property type="match status" value="1"/>
</dbReference>
<dbReference type="RefSeq" id="WP_284313191.1">
    <property type="nucleotide sequence ID" value="NZ_BSPC01000026.1"/>
</dbReference>